<evidence type="ECO:0000313" key="4">
    <source>
        <dbReference type="Proteomes" id="UP000032287"/>
    </source>
</evidence>
<evidence type="ECO:0000313" key="3">
    <source>
        <dbReference type="EMBL" id="OSP90406.1"/>
    </source>
</evidence>
<evidence type="ECO:0000256" key="1">
    <source>
        <dbReference type="SAM" id="Phobius"/>
    </source>
</evidence>
<keyword evidence="4" id="KW-1185">Reference proteome</keyword>
<reference evidence="3 5" key="2">
    <citation type="submission" date="2017-04" db="EMBL/GenBank/DDBJ databases">
        <title>The genome sequence of Weissella cibaria isolated from wild Drosophila.</title>
        <authorList>
            <person name="Ricks N.J."/>
            <person name="Carroll C."/>
            <person name="Walters A."/>
            <person name="Newell P.D."/>
            <person name="Chaston J.M."/>
        </authorList>
    </citation>
    <scope>NUCLEOTIDE SEQUENCE [LARGE SCALE GENOMIC DNA]</scope>
    <source>
        <strain evidence="3 5">DmW_103</strain>
    </source>
</reference>
<gene>
    <name evidence="3" type="ORF">B9D04_01230</name>
    <name evidence="2" type="ORF">QX99_00157</name>
</gene>
<feature type="transmembrane region" description="Helical" evidence="1">
    <location>
        <begin position="12"/>
        <end position="29"/>
    </location>
</feature>
<comment type="caution">
    <text evidence="2">The sequence shown here is derived from an EMBL/GenBank/DDBJ whole genome shotgun (WGS) entry which is preliminary data.</text>
</comment>
<accession>A0A0D1JN00</accession>
<dbReference type="EMBL" id="JWHU01000001">
    <property type="protein sequence ID" value="KIU22653.1"/>
    <property type="molecule type" value="Genomic_DNA"/>
</dbReference>
<dbReference type="EMBL" id="NDXJ01000002">
    <property type="protein sequence ID" value="OSP90406.1"/>
    <property type="molecule type" value="Genomic_DNA"/>
</dbReference>
<organism evidence="2 4">
    <name type="scientific">Weissella cibaria</name>
    <dbReference type="NCBI Taxonomy" id="137591"/>
    <lineage>
        <taxon>Bacteria</taxon>
        <taxon>Bacillati</taxon>
        <taxon>Bacillota</taxon>
        <taxon>Bacilli</taxon>
        <taxon>Lactobacillales</taxon>
        <taxon>Lactobacillaceae</taxon>
        <taxon>Weissella</taxon>
    </lineage>
</organism>
<feature type="transmembrane region" description="Helical" evidence="1">
    <location>
        <begin position="93"/>
        <end position="114"/>
    </location>
</feature>
<protein>
    <recommendedName>
        <fullName evidence="6">DUF3021 domain-containing protein</fullName>
    </recommendedName>
</protein>
<keyword evidence="1" id="KW-0472">Membrane</keyword>
<dbReference type="RefSeq" id="WP_052497143.1">
    <property type="nucleotide sequence ID" value="NZ_CP012873.1"/>
</dbReference>
<dbReference type="KEGG" id="wcb:AO080_02665"/>
<evidence type="ECO:0000313" key="5">
    <source>
        <dbReference type="Proteomes" id="UP000193588"/>
    </source>
</evidence>
<dbReference type="OrthoDB" id="2147405at2"/>
<reference evidence="2 4" key="1">
    <citation type="journal article" date="2015" name="Microbiology (Mosc.)">
        <title>Genomics of the Weissella cibaria species with an examination of its metabolic traits.</title>
        <authorList>
            <person name="Lynch K.M."/>
            <person name="Lucid A."/>
            <person name="Arendt E.K."/>
            <person name="Sleator R.D."/>
            <person name="Lucey B."/>
            <person name="Coffey A."/>
        </authorList>
    </citation>
    <scope>NUCLEOTIDE SEQUENCE [LARGE SCALE GENOMIC DNA]</scope>
    <source>
        <strain evidence="2 4">MG1</strain>
    </source>
</reference>
<evidence type="ECO:0008006" key="6">
    <source>
        <dbReference type="Google" id="ProtNLM"/>
    </source>
</evidence>
<dbReference type="Pfam" id="PF11457">
    <property type="entry name" value="DUF3021"/>
    <property type="match status" value="1"/>
</dbReference>
<dbReference type="AlphaFoldDB" id="A0A0D1JN00"/>
<keyword evidence="1" id="KW-1133">Transmembrane helix</keyword>
<proteinExistence type="predicted"/>
<feature type="transmembrane region" description="Helical" evidence="1">
    <location>
        <begin position="41"/>
        <end position="60"/>
    </location>
</feature>
<dbReference type="Proteomes" id="UP000032287">
    <property type="component" value="Unassembled WGS sequence"/>
</dbReference>
<keyword evidence="1" id="KW-0812">Transmembrane</keyword>
<sequence>MKILIDLGRRWIIGDLIGSLVMMISMALIRTEVTIERSEIIVVLLMSGLIGLYSALFVYLERAFYQIFLLHFILTVGTVILANWYLLTDKLTLHFDVVYTLSVYFIIWIVMWWWERDERRQINEQIKQRRK</sequence>
<feature type="transmembrane region" description="Helical" evidence="1">
    <location>
        <begin position="67"/>
        <end position="87"/>
    </location>
</feature>
<dbReference type="STRING" id="137591.AO080_02665"/>
<dbReference type="InterPro" id="IPR021560">
    <property type="entry name" value="DUF3021"/>
</dbReference>
<dbReference type="Proteomes" id="UP000193588">
    <property type="component" value="Unassembled WGS sequence"/>
</dbReference>
<dbReference type="PATRIC" id="fig|137591.25.peg.158"/>
<name>A0A0D1JN00_9LACO</name>
<evidence type="ECO:0000313" key="2">
    <source>
        <dbReference type="EMBL" id="KIU22653.1"/>
    </source>
</evidence>